<sequence length="221" mass="24025">MTGGTPPQRGEELLLARISAAAGRAHLGRRCATYTAHAHAAPVGGIRGLLAHVRNGLPPVRRPRPDARLDLYERGMTVIVKGRIRIIRYDTTSVFRQDRTFALTLTDADGERIALSRGEADEWIPEIQRAVTGAQLPPALARLDAGERLAFGDIWLTGEEVGTGVVSARWSQVQRIEIRDDVVIIGVTGMRNGPEAAASATPNLFVLRALVEYLRTESGHP</sequence>
<evidence type="ECO:0000313" key="1">
    <source>
        <dbReference type="EMBL" id="NVK81879.1"/>
    </source>
</evidence>
<dbReference type="InterPro" id="IPR046492">
    <property type="entry name" value="DUF6585"/>
</dbReference>
<proteinExistence type="predicted"/>
<dbReference type="Proteomes" id="UP000587462">
    <property type="component" value="Unassembled WGS sequence"/>
</dbReference>
<protein>
    <submittedName>
        <fullName evidence="1">Uncharacterized protein</fullName>
    </submittedName>
</protein>
<organism evidence="1 2">
    <name type="scientific">Streptomyces morookaense</name>
    <name type="common">Streptoverticillium morookaense</name>
    <dbReference type="NCBI Taxonomy" id="1970"/>
    <lineage>
        <taxon>Bacteria</taxon>
        <taxon>Bacillati</taxon>
        <taxon>Actinomycetota</taxon>
        <taxon>Actinomycetes</taxon>
        <taxon>Kitasatosporales</taxon>
        <taxon>Streptomycetaceae</taxon>
        <taxon>Streptomyces</taxon>
    </lineage>
</organism>
<keyword evidence="2" id="KW-1185">Reference proteome</keyword>
<dbReference type="EMBL" id="JABBXF010000096">
    <property type="protein sequence ID" value="NVK81879.1"/>
    <property type="molecule type" value="Genomic_DNA"/>
</dbReference>
<dbReference type="AlphaFoldDB" id="A0A7Y7BAL8"/>
<comment type="caution">
    <text evidence="1">The sequence shown here is derived from an EMBL/GenBank/DDBJ whole genome shotgun (WGS) entry which is preliminary data.</text>
</comment>
<dbReference type="RefSeq" id="WP_171087021.1">
    <property type="nucleotide sequence ID" value="NZ_BNBU01000019.1"/>
</dbReference>
<name>A0A7Y7BAL8_STRMO</name>
<reference evidence="1 2" key="1">
    <citation type="submission" date="2020-04" db="EMBL/GenBank/DDBJ databases">
        <title>Draft Genome Sequence of Streptomyces morookaense DSM 40503, an 8-azaguanine-producing strain.</title>
        <authorList>
            <person name="Qi J."/>
            <person name="Gao J.-M."/>
        </authorList>
    </citation>
    <scope>NUCLEOTIDE SEQUENCE [LARGE SCALE GENOMIC DNA]</scope>
    <source>
        <strain evidence="1 2">DSM 40503</strain>
    </source>
</reference>
<evidence type="ECO:0000313" key="2">
    <source>
        <dbReference type="Proteomes" id="UP000587462"/>
    </source>
</evidence>
<accession>A0A7Y7BAL8</accession>
<dbReference type="Pfam" id="PF20226">
    <property type="entry name" value="DUF6585"/>
    <property type="match status" value="1"/>
</dbReference>
<gene>
    <name evidence="1" type="ORF">HG542_30155</name>
</gene>